<dbReference type="InterPro" id="IPR036412">
    <property type="entry name" value="HAD-like_sf"/>
</dbReference>
<feature type="compositionally biased region" description="Low complexity" evidence="1">
    <location>
        <begin position="152"/>
        <end position="161"/>
    </location>
</feature>
<gene>
    <name evidence="2" type="ORF">Tco025E_01177</name>
</gene>
<dbReference type="Pfam" id="PF08645">
    <property type="entry name" value="PNK3P"/>
    <property type="match status" value="1"/>
</dbReference>
<sequence>MADAYRLLQSGGSDTLARFCSDNKVKVEDVWVPLQLLCPRRAKNDTPVPVSPATAILLLEHTSGRLVTRRGDILAHIPLLFTDEHNLSLPPSAVPEDCTVFVRASKSMTKKRMIKGMHILHRPITSEQAVAEGSALVVAEETQPAQKRTRTSTRSGTQTETIVGDTEAAARRRKAKAEMGARFEEYLQKALEESRGGRGAHGGVIMKETMANLLRVRDAAPLHFVMRGKPQTSIHVKDLAWNIPDWRVLYRVFRRGGAADGASKTTYNDAARLIAVFMIDNVLIRREPMRACLQPAGRVWSVVDSDLLSAVPRLAEKGYRIVLLDHYPSLHHGNETALETKLHPIAELCRQYFSCDVTVVISTMSCISAAHRREGMPFILPYSGLWQFFVVQLNGGLRPDAESLLVGESLGGVECSRADALSQGRRDAEFARNCGLRYMDREGLKKETLLS</sequence>
<reference evidence="2 3" key="1">
    <citation type="journal article" date="2018" name="BMC Genomics">
        <title>Genomic comparison of Trypanosoma conorhini and Trypanosoma rangeli to Trypanosoma cruzi strains of high and low virulence.</title>
        <authorList>
            <person name="Bradwell K.R."/>
            <person name="Koparde V.N."/>
            <person name="Matveyev A.V."/>
            <person name="Serrano M.G."/>
            <person name="Alves J.M."/>
            <person name="Parikh H."/>
            <person name="Huang B."/>
            <person name="Lee V."/>
            <person name="Espinosa-Alvarez O."/>
            <person name="Ortiz P.A."/>
            <person name="Costa-Martins A.G."/>
            <person name="Teixeira M.M."/>
            <person name="Buck G.A."/>
        </authorList>
    </citation>
    <scope>NUCLEOTIDE SEQUENCE [LARGE SCALE GENOMIC DNA]</scope>
    <source>
        <strain evidence="2 3">025E</strain>
    </source>
</reference>
<evidence type="ECO:0000313" key="2">
    <source>
        <dbReference type="EMBL" id="RNF26455.1"/>
    </source>
</evidence>
<protein>
    <submittedName>
        <fullName evidence="2">Uncharacterized protein</fullName>
    </submittedName>
</protein>
<keyword evidence="3" id="KW-1185">Reference proteome</keyword>
<name>A0A3R7NSN9_9TRYP</name>
<dbReference type="SUPFAM" id="SSF56784">
    <property type="entry name" value="HAD-like"/>
    <property type="match status" value="1"/>
</dbReference>
<proteinExistence type="predicted"/>
<accession>A0A3R7NSN9</accession>
<dbReference type="Proteomes" id="UP000284403">
    <property type="component" value="Unassembled WGS sequence"/>
</dbReference>
<dbReference type="GeneID" id="40314788"/>
<feature type="region of interest" description="Disordered" evidence="1">
    <location>
        <begin position="141"/>
        <end position="169"/>
    </location>
</feature>
<dbReference type="OrthoDB" id="277568at2759"/>
<dbReference type="InterPro" id="IPR023214">
    <property type="entry name" value="HAD_sf"/>
</dbReference>
<dbReference type="RefSeq" id="XP_029231661.1">
    <property type="nucleotide sequence ID" value="XM_029368115.1"/>
</dbReference>
<organism evidence="2 3">
    <name type="scientific">Trypanosoma conorhini</name>
    <dbReference type="NCBI Taxonomy" id="83891"/>
    <lineage>
        <taxon>Eukaryota</taxon>
        <taxon>Discoba</taxon>
        <taxon>Euglenozoa</taxon>
        <taxon>Kinetoplastea</taxon>
        <taxon>Metakinetoplastina</taxon>
        <taxon>Trypanosomatida</taxon>
        <taxon>Trypanosomatidae</taxon>
        <taxon>Trypanosoma</taxon>
    </lineage>
</organism>
<dbReference type="InterPro" id="IPR013954">
    <property type="entry name" value="PNK3P"/>
</dbReference>
<dbReference type="EMBL" id="MKKU01000041">
    <property type="protein sequence ID" value="RNF26455.1"/>
    <property type="molecule type" value="Genomic_DNA"/>
</dbReference>
<dbReference type="AlphaFoldDB" id="A0A3R7NSN9"/>
<comment type="caution">
    <text evidence="2">The sequence shown here is derived from an EMBL/GenBank/DDBJ whole genome shotgun (WGS) entry which is preliminary data.</text>
</comment>
<evidence type="ECO:0000313" key="3">
    <source>
        <dbReference type="Proteomes" id="UP000284403"/>
    </source>
</evidence>
<dbReference type="Gene3D" id="3.40.50.1000">
    <property type="entry name" value="HAD superfamily/HAD-like"/>
    <property type="match status" value="1"/>
</dbReference>
<evidence type="ECO:0000256" key="1">
    <source>
        <dbReference type="SAM" id="MobiDB-lite"/>
    </source>
</evidence>